<protein>
    <recommendedName>
        <fullName evidence="4">Pyridoxamine 5'-phosphate oxidase putative domain-containing protein</fullName>
    </recommendedName>
</protein>
<dbReference type="eggNOG" id="COG3467">
    <property type="taxonomic scope" value="Bacteria"/>
</dbReference>
<evidence type="ECO:0000256" key="1">
    <source>
        <dbReference type="SAM" id="MobiDB-lite"/>
    </source>
</evidence>
<name>K6WBJ4_9ACTN</name>
<dbReference type="EMBL" id="BAHC01000125">
    <property type="protein sequence ID" value="GAB91131.1"/>
    <property type="molecule type" value="Genomic_DNA"/>
</dbReference>
<keyword evidence="3" id="KW-1185">Reference proteome</keyword>
<dbReference type="PANTHER" id="PTHR34071:SF2">
    <property type="entry name" value="FLAVIN-NUCLEOTIDE-BINDING PROTEIN"/>
    <property type="match status" value="1"/>
</dbReference>
<reference evidence="2 3" key="1">
    <citation type="submission" date="2012-08" db="EMBL/GenBank/DDBJ databases">
        <title>Whole genome shotgun sequence of Gordonia rhizosphera NBRC 16068.</title>
        <authorList>
            <person name="Takarada H."/>
            <person name="Isaki S."/>
            <person name="Hosoyama A."/>
            <person name="Tsuchikane K."/>
            <person name="Katsumata H."/>
            <person name="Baba S."/>
            <person name="Ohji S."/>
            <person name="Yamazaki S."/>
            <person name="Fujita N."/>
        </authorList>
    </citation>
    <scope>NUCLEOTIDE SEQUENCE [LARGE SCALE GENOMIC DNA]</scope>
    <source>
        <strain evidence="2 3">NBRC 16068</strain>
    </source>
</reference>
<evidence type="ECO:0000313" key="2">
    <source>
        <dbReference type="EMBL" id="GAB91131.1"/>
    </source>
</evidence>
<evidence type="ECO:0008006" key="4">
    <source>
        <dbReference type="Google" id="ProtNLM"/>
    </source>
</evidence>
<dbReference type="AlphaFoldDB" id="K6WBJ4"/>
<dbReference type="Gene3D" id="2.30.110.10">
    <property type="entry name" value="Electron Transport, Fmn-binding Protein, Chain A"/>
    <property type="match status" value="1"/>
</dbReference>
<dbReference type="PANTHER" id="PTHR34071">
    <property type="entry name" value="5-NITROIMIDAZOLE ANTIBIOTICS RESISTANCE PROTEIN, NIMA-FAMILY-RELATED PROTEIN-RELATED"/>
    <property type="match status" value="1"/>
</dbReference>
<dbReference type="STRING" id="1108045.GORHZ_125_00140"/>
<dbReference type="SUPFAM" id="SSF50475">
    <property type="entry name" value="FMN-binding split barrel"/>
    <property type="match status" value="1"/>
</dbReference>
<proteinExistence type="predicted"/>
<dbReference type="Pfam" id="PF12900">
    <property type="entry name" value="Pyridox_ox_2"/>
    <property type="match status" value="1"/>
</dbReference>
<sequence length="227" mass="23900">MEDPFANGHAGGMTADQLAGLTRKPERGGDRALLDEVLDEAQMGVLSTVTDDGFPWSVPMLCVRDGDRLLVHGSSGAGALRNVAAGAPATFTAFLVDGIVVATTLFNHSLNYRSAVVRGRLTPVPDDEAAHALDVFSDAILPGRSAEVPDHTRKELAATTVLALPIVDGRWLAKSRAGGPGSHPDADGWTGHLPMGITYGEPVVATPGDLPGSVTRLYRQKMNRSEQ</sequence>
<comment type="caution">
    <text evidence="2">The sequence shown here is derived from an EMBL/GenBank/DDBJ whole genome shotgun (WGS) entry which is preliminary data.</text>
</comment>
<feature type="region of interest" description="Disordered" evidence="1">
    <location>
        <begin position="1"/>
        <end position="26"/>
    </location>
</feature>
<accession>K6WBJ4</accession>
<dbReference type="InterPro" id="IPR024747">
    <property type="entry name" value="Pyridox_Oxase-rel"/>
</dbReference>
<dbReference type="InterPro" id="IPR012349">
    <property type="entry name" value="Split_barrel_FMN-bd"/>
</dbReference>
<evidence type="ECO:0000313" key="3">
    <source>
        <dbReference type="Proteomes" id="UP000008363"/>
    </source>
</evidence>
<organism evidence="2 3">
    <name type="scientific">Gordonia rhizosphera NBRC 16068</name>
    <dbReference type="NCBI Taxonomy" id="1108045"/>
    <lineage>
        <taxon>Bacteria</taxon>
        <taxon>Bacillati</taxon>
        <taxon>Actinomycetota</taxon>
        <taxon>Actinomycetes</taxon>
        <taxon>Mycobacteriales</taxon>
        <taxon>Gordoniaceae</taxon>
        <taxon>Gordonia</taxon>
    </lineage>
</organism>
<gene>
    <name evidence="2" type="ORF">GORHZ_125_00140</name>
</gene>
<dbReference type="Proteomes" id="UP000008363">
    <property type="component" value="Unassembled WGS sequence"/>
</dbReference>